<dbReference type="GO" id="GO:0000398">
    <property type="term" value="P:mRNA splicing, via spliceosome"/>
    <property type="evidence" value="ECO:0007669"/>
    <property type="project" value="TreeGrafter"/>
</dbReference>
<dbReference type="Proteomes" id="UP001370758">
    <property type="component" value="Unassembled WGS sequence"/>
</dbReference>
<sequence>MVLFPSHPAATISRHVGPVHCVTYSSGAGQYILTGGQDRKIHLFNSTTTAHIQTYDSHGYEILSLSVSPDNSRFASVGGDKSAFLWDVSTAKTLRRFAGHYARINTCAFNHDASVLVTGSFDRSVRCWDVKSSSVKPIMVFEEAGDSITSLTVGDGEVITACVDGKLRRYDLRMGRVYVDVIGGSAITSVTETGDGNAVLVSGLDETIRLMDKASGGCLMSYRGHRNREFRVGSTFAMVDSYVVSGSEDGTVWAWDILEGKCVFREVAHAGKVVGAVAVHDGRREMVTAGVDGTVVIWRTE</sequence>
<evidence type="ECO:0000313" key="7">
    <source>
        <dbReference type="EMBL" id="KAK6498667.1"/>
    </source>
</evidence>
<feature type="repeat" description="WD" evidence="6">
    <location>
        <begin position="12"/>
        <end position="54"/>
    </location>
</feature>
<feature type="repeat" description="WD" evidence="6">
    <location>
        <begin position="241"/>
        <end position="265"/>
    </location>
</feature>
<evidence type="ECO:0000256" key="6">
    <source>
        <dbReference type="PROSITE-ProRule" id="PRU00221"/>
    </source>
</evidence>
<dbReference type="GO" id="GO:0005737">
    <property type="term" value="C:cytoplasm"/>
    <property type="evidence" value="ECO:0007669"/>
    <property type="project" value="UniProtKB-SubCell"/>
</dbReference>
<dbReference type="PROSITE" id="PS50082">
    <property type="entry name" value="WD_REPEATS_2"/>
    <property type="match status" value="5"/>
</dbReference>
<name>A0AAV9VXZ4_9PEZI</name>
<keyword evidence="4" id="KW-0677">Repeat</keyword>
<dbReference type="Pfam" id="PF00400">
    <property type="entry name" value="WD40"/>
    <property type="match status" value="5"/>
</dbReference>
<feature type="repeat" description="WD" evidence="6">
    <location>
        <begin position="55"/>
        <end position="96"/>
    </location>
</feature>
<accession>A0AAV9VXZ4</accession>
<dbReference type="CDD" id="cd00200">
    <property type="entry name" value="WD40"/>
    <property type="match status" value="1"/>
</dbReference>
<dbReference type="InterPro" id="IPR001680">
    <property type="entry name" value="WD40_rpt"/>
</dbReference>
<dbReference type="InterPro" id="IPR015943">
    <property type="entry name" value="WD40/YVTN_repeat-like_dom_sf"/>
</dbReference>
<dbReference type="PANTHER" id="PTHR22842">
    <property type="entry name" value="WD40 REPEAT PROTEIN"/>
    <property type="match status" value="1"/>
</dbReference>
<organism evidence="7 8">
    <name type="scientific">Arthrobotrys musiformis</name>
    <dbReference type="NCBI Taxonomy" id="47236"/>
    <lineage>
        <taxon>Eukaryota</taxon>
        <taxon>Fungi</taxon>
        <taxon>Dikarya</taxon>
        <taxon>Ascomycota</taxon>
        <taxon>Pezizomycotina</taxon>
        <taxon>Orbiliomycetes</taxon>
        <taxon>Orbiliales</taxon>
        <taxon>Orbiliaceae</taxon>
        <taxon>Arthrobotrys</taxon>
    </lineage>
</organism>
<feature type="repeat" description="WD" evidence="6">
    <location>
        <begin position="274"/>
        <end position="301"/>
    </location>
</feature>
<keyword evidence="8" id="KW-1185">Reference proteome</keyword>
<evidence type="ECO:0000256" key="5">
    <source>
        <dbReference type="ARBA" id="ARBA00038145"/>
    </source>
</evidence>
<evidence type="ECO:0000256" key="4">
    <source>
        <dbReference type="ARBA" id="ARBA00022737"/>
    </source>
</evidence>
<reference evidence="7 8" key="1">
    <citation type="submission" date="2023-08" db="EMBL/GenBank/DDBJ databases">
        <authorList>
            <person name="Palmer J.M."/>
        </authorList>
    </citation>
    <scope>NUCLEOTIDE SEQUENCE [LARGE SCALE GENOMIC DNA]</scope>
    <source>
        <strain evidence="7 8">TWF481</strain>
    </source>
</reference>
<dbReference type="Gene3D" id="2.130.10.10">
    <property type="entry name" value="YVTN repeat-like/Quinoprotein amine dehydrogenase"/>
    <property type="match status" value="2"/>
</dbReference>
<dbReference type="InterPro" id="IPR020472">
    <property type="entry name" value="WD40_PAC1"/>
</dbReference>
<dbReference type="InterPro" id="IPR019775">
    <property type="entry name" value="WD40_repeat_CS"/>
</dbReference>
<dbReference type="InterPro" id="IPR051980">
    <property type="entry name" value="WD_repeat_MORG1"/>
</dbReference>
<dbReference type="SUPFAM" id="SSF50978">
    <property type="entry name" value="WD40 repeat-like"/>
    <property type="match status" value="1"/>
</dbReference>
<evidence type="ECO:0000256" key="1">
    <source>
        <dbReference type="ARBA" id="ARBA00004496"/>
    </source>
</evidence>
<comment type="caution">
    <text evidence="7">The sequence shown here is derived from an EMBL/GenBank/DDBJ whole genome shotgun (WGS) entry which is preliminary data.</text>
</comment>
<evidence type="ECO:0000313" key="8">
    <source>
        <dbReference type="Proteomes" id="UP001370758"/>
    </source>
</evidence>
<evidence type="ECO:0000256" key="2">
    <source>
        <dbReference type="ARBA" id="ARBA00022490"/>
    </source>
</evidence>
<dbReference type="PROSITE" id="PS50294">
    <property type="entry name" value="WD_REPEATS_REGION"/>
    <property type="match status" value="3"/>
</dbReference>
<keyword evidence="3 6" id="KW-0853">WD repeat</keyword>
<dbReference type="PROSITE" id="PS00678">
    <property type="entry name" value="WD_REPEATS_1"/>
    <property type="match status" value="1"/>
</dbReference>
<dbReference type="EMBL" id="JAVHJL010000008">
    <property type="protein sequence ID" value="KAK6498667.1"/>
    <property type="molecule type" value="Genomic_DNA"/>
</dbReference>
<feature type="repeat" description="WD" evidence="6">
    <location>
        <begin position="97"/>
        <end position="138"/>
    </location>
</feature>
<dbReference type="PANTHER" id="PTHR22842:SF3">
    <property type="entry name" value="WD REPEAT DOMAIN-CONTAINING PROTEIN 83"/>
    <property type="match status" value="1"/>
</dbReference>
<protein>
    <recommendedName>
        <fullName evidence="9">WD40 repeat-like protein</fullName>
    </recommendedName>
</protein>
<dbReference type="InterPro" id="IPR036322">
    <property type="entry name" value="WD40_repeat_dom_sf"/>
</dbReference>
<dbReference type="SMART" id="SM00320">
    <property type="entry name" value="WD40"/>
    <property type="match status" value="7"/>
</dbReference>
<comment type="subcellular location">
    <subcellularLocation>
        <location evidence="1">Cytoplasm</location>
    </subcellularLocation>
</comment>
<dbReference type="GO" id="GO:0071013">
    <property type="term" value="C:catalytic step 2 spliceosome"/>
    <property type="evidence" value="ECO:0007669"/>
    <property type="project" value="TreeGrafter"/>
</dbReference>
<comment type="similarity">
    <text evidence="5">Belongs to the WD repeat MORG1 family.</text>
</comment>
<keyword evidence="2" id="KW-0963">Cytoplasm</keyword>
<dbReference type="PRINTS" id="PR00320">
    <property type="entry name" value="GPROTEINBRPT"/>
</dbReference>
<gene>
    <name evidence="7" type="ORF">TWF481_011245</name>
</gene>
<evidence type="ECO:0000256" key="3">
    <source>
        <dbReference type="ARBA" id="ARBA00022574"/>
    </source>
</evidence>
<proteinExistence type="inferred from homology"/>
<dbReference type="AlphaFoldDB" id="A0AAV9VXZ4"/>
<evidence type="ECO:0008006" key="9">
    <source>
        <dbReference type="Google" id="ProtNLM"/>
    </source>
</evidence>